<reference evidence="3" key="1">
    <citation type="journal article" date="2023" name="Int. J. Syst. Evol. Microbiol.">
        <title>Mesoterricola silvestris gen. nov., sp. nov., Mesoterricola sediminis sp. nov., Geothrix oryzae sp. nov., Geothrix edaphica sp. nov., Geothrix rubra sp. nov., and Geothrix limicola sp. nov., six novel members of Acidobacteriota isolated from soils.</title>
        <authorList>
            <person name="Itoh H."/>
            <person name="Sugisawa Y."/>
            <person name="Mise K."/>
            <person name="Xu Z."/>
            <person name="Kuniyasu M."/>
            <person name="Ushijima N."/>
            <person name="Kawano K."/>
            <person name="Kobayashi E."/>
            <person name="Shiratori Y."/>
            <person name="Masuda Y."/>
            <person name="Senoo K."/>
        </authorList>
    </citation>
    <scope>NUCLEOTIDE SEQUENCE [LARGE SCALE GENOMIC DNA]</scope>
    <source>
        <strain evidence="3">W79</strain>
    </source>
</reference>
<proteinExistence type="predicted"/>
<feature type="domain" description="HD" evidence="1">
    <location>
        <begin position="37"/>
        <end position="140"/>
    </location>
</feature>
<accession>A0AA48H6A3</accession>
<dbReference type="PANTHER" id="PTHR33594:SF1">
    <property type="entry name" value="HD_PDEASE DOMAIN-CONTAINING PROTEIN"/>
    <property type="match status" value="1"/>
</dbReference>
<evidence type="ECO:0000259" key="1">
    <source>
        <dbReference type="Pfam" id="PF01966"/>
    </source>
</evidence>
<evidence type="ECO:0000313" key="3">
    <source>
        <dbReference type="Proteomes" id="UP001238179"/>
    </source>
</evidence>
<dbReference type="KEGG" id="msil:METEAL_18070"/>
<organism evidence="2 3">
    <name type="scientific">Mesoterricola silvestris</name>
    <dbReference type="NCBI Taxonomy" id="2927979"/>
    <lineage>
        <taxon>Bacteria</taxon>
        <taxon>Pseudomonadati</taxon>
        <taxon>Acidobacteriota</taxon>
        <taxon>Holophagae</taxon>
        <taxon>Holophagales</taxon>
        <taxon>Holophagaceae</taxon>
        <taxon>Mesoterricola</taxon>
    </lineage>
</organism>
<gene>
    <name evidence="2" type="ORF">METEAL_18070</name>
</gene>
<dbReference type="SUPFAM" id="SSF109604">
    <property type="entry name" value="HD-domain/PDEase-like"/>
    <property type="match status" value="1"/>
</dbReference>
<dbReference type="AlphaFoldDB" id="A0AA48H6A3"/>
<dbReference type="InterPro" id="IPR006674">
    <property type="entry name" value="HD_domain"/>
</dbReference>
<protein>
    <submittedName>
        <fullName evidence="2">Phosphohydrolase</fullName>
    </submittedName>
</protein>
<dbReference type="CDD" id="cd00077">
    <property type="entry name" value="HDc"/>
    <property type="match status" value="1"/>
</dbReference>
<dbReference type="Gene3D" id="1.10.3210.10">
    <property type="entry name" value="Hypothetical protein af1432"/>
    <property type="match status" value="1"/>
</dbReference>
<dbReference type="EMBL" id="AP027080">
    <property type="protein sequence ID" value="BDU72633.1"/>
    <property type="molecule type" value="Genomic_DNA"/>
</dbReference>
<keyword evidence="3" id="KW-1185">Reference proteome</keyword>
<evidence type="ECO:0000313" key="2">
    <source>
        <dbReference type="EMBL" id="BDU72633.1"/>
    </source>
</evidence>
<name>A0AA48H6A3_9BACT</name>
<dbReference type="PANTHER" id="PTHR33594">
    <property type="entry name" value="SUPERFAMILY HYDROLASE, PUTATIVE (AFU_ORTHOLOGUE AFUA_1G03035)-RELATED"/>
    <property type="match status" value="1"/>
</dbReference>
<dbReference type="Proteomes" id="UP001238179">
    <property type="component" value="Chromosome"/>
</dbReference>
<dbReference type="RefSeq" id="WP_316415545.1">
    <property type="nucleotide sequence ID" value="NZ_AP027080.1"/>
</dbReference>
<sequence>MTPWRQRCEEALGAQSRADAIRFWGTSHEGRPVFDYRFEHTLAAVRLAKWLAPLAGADPDVVECAAWLHDCRKVLNAPRTPDHHAQEASDAVAGILEGTDFPPGKIPAVRHAIEHHVGLKLTRRLEPAETACLWDADKLSKLGAASLVHYNCISGGFGPVDTATILARGRHWLGLARDIAGSMNTDAGRAEAGRRLAFLEAYYEQLRREWSDPMEPSTP</sequence>
<dbReference type="InterPro" id="IPR003607">
    <property type="entry name" value="HD/PDEase_dom"/>
</dbReference>
<dbReference type="Pfam" id="PF01966">
    <property type="entry name" value="HD"/>
    <property type="match status" value="1"/>
</dbReference>